<feature type="transmembrane region" description="Helical" evidence="1">
    <location>
        <begin position="160"/>
        <end position="183"/>
    </location>
</feature>
<organism evidence="3 4">
    <name type="scientific">Actinomycetospora succinea</name>
    <dbReference type="NCBI Taxonomy" id="663603"/>
    <lineage>
        <taxon>Bacteria</taxon>
        <taxon>Bacillati</taxon>
        <taxon>Actinomycetota</taxon>
        <taxon>Actinomycetes</taxon>
        <taxon>Pseudonocardiales</taxon>
        <taxon>Pseudonocardiaceae</taxon>
        <taxon>Actinomycetospora</taxon>
    </lineage>
</organism>
<dbReference type="SMART" id="SM00014">
    <property type="entry name" value="acidPPc"/>
    <property type="match status" value="1"/>
</dbReference>
<sequence length="270" mass="27100">MALDATAVTLLALGVLIGLAVLADRVAGGALASVPGALRDTGIVAVLVLAAGVVFTLVATDEALEDADAPVLGWVLGVRTPGLTSAAEGISLIGGTVGTGGLAVVSAVVLFARGHRRTALIWVLGVLAGALAIRLVKVAVERPRPPVALRLAEETTASLPSGHALMAALGLTLTAAAVVALTVGTPRARLVRRVVVVLAVLGALLVGASRVYLGVHWTTDVLAGWFLGAALATTCITLARVLDARARLGDAPDPVPGLPADRPDTSHPVE</sequence>
<gene>
    <name evidence="3" type="ORF">EV188_107219</name>
</gene>
<dbReference type="Pfam" id="PF01569">
    <property type="entry name" value="PAP2"/>
    <property type="match status" value="1"/>
</dbReference>
<feature type="domain" description="Phosphatidic acid phosphatase type 2/haloperoxidase" evidence="2">
    <location>
        <begin position="118"/>
        <end position="236"/>
    </location>
</feature>
<evidence type="ECO:0000259" key="2">
    <source>
        <dbReference type="SMART" id="SM00014"/>
    </source>
</evidence>
<dbReference type="Gene3D" id="1.20.144.10">
    <property type="entry name" value="Phosphatidic acid phosphatase type 2/haloperoxidase"/>
    <property type="match status" value="1"/>
</dbReference>
<dbReference type="PANTHER" id="PTHR14969:SF13">
    <property type="entry name" value="AT30094P"/>
    <property type="match status" value="1"/>
</dbReference>
<dbReference type="CDD" id="cd03392">
    <property type="entry name" value="PAP2_like_2"/>
    <property type="match status" value="1"/>
</dbReference>
<keyword evidence="1" id="KW-0812">Transmembrane</keyword>
<comment type="caution">
    <text evidence="3">The sequence shown here is derived from an EMBL/GenBank/DDBJ whole genome shotgun (WGS) entry which is preliminary data.</text>
</comment>
<reference evidence="3 4" key="1">
    <citation type="submission" date="2019-03" db="EMBL/GenBank/DDBJ databases">
        <title>Genomic Encyclopedia of Type Strains, Phase IV (KMG-IV): sequencing the most valuable type-strain genomes for metagenomic binning, comparative biology and taxonomic classification.</title>
        <authorList>
            <person name="Goeker M."/>
        </authorList>
    </citation>
    <scope>NUCLEOTIDE SEQUENCE [LARGE SCALE GENOMIC DNA]</scope>
    <source>
        <strain evidence="3 4">DSM 45775</strain>
    </source>
</reference>
<feature type="transmembrane region" description="Helical" evidence="1">
    <location>
        <begin position="195"/>
        <end position="215"/>
    </location>
</feature>
<dbReference type="RefSeq" id="WP_166660021.1">
    <property type="nucleotide sequence ID" value="NZ_BAABHR010000012.1"/>
</dbReference>
<evidence type="ECO:0000256" key="1">
    <source>
        <dbReference type="SAM" id="Phobius"/>
    </source>
</evidence>
<feature type="transmembrane region" description="Helical" evidence="1">
    <location>
        <begin position="93"/>
        <end position="112"/>
    </location>
</feature>
<dbReference type="InterPro" id="IPR036938">
    <property type="entry name" value="PAP2/HPO_sf"/>
</dbReference>
<keyword evidence="1" id="KW-0472">Membrane</keyword>
<protein>
    <submittedName>
        <fullName evidence="3">Undecaprenyl-diphosphatase</fullName>
    </submittedName>
</protein>
<feature type="transmembrane region" description="Helical" evidence="1">
    <location>
        <begin position="221"/>
        <end position="242"/>
    </location>
</feature>
<dbReference type="AlphaFoldDB" id="A0A4R6UZ49"/>
<keyword evidence="4" id="KW-1185">Reference proteome</keyword>
<dbReference type="InterPro" id="IPR000326">
    <property type="entry name" value="PAP2/HPO"/>
</dbReference>
<keyword evidence="1" id="KW-1133">Transmembrane helix</keyword>
<dbReference type="SUPFAM" id="SSF48317">
    <property type="entry name" value="Acid phosphatase/Vanadium-dependent haloperoxidase"/>
    <property type="match status" value="1"/>
</dbReference>
<dbReference type="EMBL" id="SNYO01000007">
    <property type="protein sequence ID" value="TDQ52842.1"/>
    <property type="molecule type" value="Genomic_DNA"/>
</dbReference>
<evidence type="ECO:0000313" key="3">
    <source>
        <dbReference type="EMBL" id="TDQ52842.1"/>
    </source>
</evidence>
<accession>A0A4R6UZ49</accession>
<dbReference type="Proteomes" id="UP000295705">
    <property type="component" value="Unassembled WGS sequence"/>
</dbReference>
<feature type="transmembrane region" description="Helical" evidence="1">
    <location>
        <begin position="42"/>
        <end position="59"/>
    </location>
</feature>
<feature type="transmembrane region" description="Helical" evidence="1">
    <location>
        <begin position="119"/>
        <end position="140"/>
    </location>
</feature>
<evidence type="ECO:0000313" key="4">
    <source>
        <dbReference type="Proteomes" id="UP000295705"/>
    </source>
</evidence>
<proteinExistence type="predicted"/>
<name>A0A4R6UZ49_9PSEU</name>
<dbReference type="PANTHER" id="PTHR14969">
    <property type="entry name" value="SPHINGOSINE-1-PHOSPHATE PHOSPHOHYDROLASE"/>
    <property type="match status" value="1"/>
</dbReference>